<comment type="caution">
    <text evidence="2">The sequence shown here is derived from an EMBL/GenBank/DDBJ whole genome shotgun (WGS) entry which is preliminary data.</text>
</comment>
<organism evidence="2 3">
    <name type="scientific">Colwellia maritima</name>
    <dbReference type="NCBI Taxonomy" id="2912588"/>
    <lineage>
        <taxon>Bacteria</taxon>
        <taxon>Pseudomonadati</taxon>
        <taxon>Pseudomonadota</taxon>
        <taxon>Gammaproteobacteria</taxon>
        <taxon>Alteromonadales</taxon>
        <taxon>Colwelliaceae</taxon>
        <taxon>Colwellia</taxon>
    </lineage>
</organism>
<reference evidence="2" key="1">
    <citation type="submission" date="2022-01" db="EMBL/GenBank/DDBJ databases">
        <title>Colwellia maritima, isolated from seawater.</title>
        <authorList>
            <person name="Kristyanto S."/>
            <person name="Jung J."/>
            <person name="Jeon C.O."/>
        </authorList>
    </citation>
    <scope>NUCLEOTIDE SEQUENCE</scope>
    <source>
        <strain evidence="2">MSW7</strain>
    </source>
</reference>
<proteinExistence type="predicted"/>
<keyword evidence="3" id="KW-1185">Reference proteome</keyword>
<feature type="region of interest" description="Disordered" evidence="1">
    <location>
        <begin position="65"/>
        <end position="89"/>
    </location>
</feature>
<protein>
    <submittedName>
        <fullName evidence="2">Uncharacterized protein</fullName>
    </submittedName>
</protein>
<dbReference type="Proteomes" id="UP001139646">
    <property type="component" value="Unassembled WGS sequence"/>
</dbReference>
<evidence type="ECO:0000313" key="3">
    <source>
        <dbReference type="Proteomes" id="UP001139646"/>
    </source>
</evidence>
<feature type="compositionally biased region" description="Acidic residues" evidence="1">
    <location>
        <begin position="65"/>
        <end position="79"/>
    </location>
</feature>
<dbReference type="EMBL" id="JAKKSL010000001">
    <property type="protein sequence ID" value="MCI2282863.1"/>
    <property type="molecule type" value="Genomic_DNA"/>
</dbReference>
<name>A0ABS9WY26_9GAMM</name>
<gene>
    <name evidence="2" type="ORF">L3081_04910</name>
</gene>
<sequence>MSKVIHVLEQMSRDANCQSEDAINNLLETAELDTKITEAIINKDVSSLECQLDVCPDIICIVMTPDDDEDEEKDDEDSSEEKSINVIGF</sequence>
<evidence type="ECO:0000256" key="1">
    <source>
        <dbReference type="SAM" id="MobiDB-lite"/>
    </source>
</evidence>
<evidence type="ECO:0000313" key="2">
    <source>
        <dbReference type="EMBL" id="MCI2282863.1"/>
    </source>
</evidence>
<dbReference type="RefSeq" id="WP_242283918.1">
    <property type="nucleotide sequence ID" value="NZ_JAKKSL010000001.1"/>
</dbReference>
<accession>A0ABS9WY26</accession>